<dbReference type="AlphaFoldDB" id="A0A1H3ZWB7"/>
<accession>A0A1H3ZWB7</accession>
<protein>
    <submittedName>
        <fullName evidence="2">Uncharacterized protein</fullName>
    </submittedName>
</protein>
<organism evidence="2 4">
    <name type="scientific">Haloplanus vescus</name>
    <dbReference type="NCBI Taxonomy" id="555874"/>
    <lineage>
        <taxon>Archaea</taxon>
        <taxon>Methanobacteriati</taxon>
        <taxon>Methanobacteriota</taxon>
        <taxon>Stenosarchaea group</taxon>
        <taxon>Halobacteria</taxon>
        <taxon>Halobacteriales</taxon>
        <taxon>Haloferacaceae</taxon>
        <taxon>Haloplanus</taxon>
    </lineage>
</organism>
<dbReference type="OrthoDB" id="374273at2157"/>
<proteinExistence type="predicted"/>
<dbReference type="EMBL" id="FNQT01000004">
    <property type="protein sequence ID" value="SEA29595.1"/>
    <property type="molecule type" value="Genomic_DNA"/>
</dbReference>
<evidence type="ECO:0000313" key="3">
    <source>
        <dbReference type="EMBL" id="SEA29595.1"/>
    </source>
</evidence>
<dbReference type="RefSeq" id="WP_092635445.1">
    <property type="nucleotide sequence ID" value="NZ_FNQT01000004.1"/>
</dbReference>
<evidence type="ECO:0000256" key="1">
    <source>
        <dbReference type="SAM" id="MobiDB-lite"/>
    </source>
</evidence>
<dbReference type="Proteomes" id="UP000236755">
    <property type="component" value="Unassembled WGS sequence"/>
</dbReference>
<reference evidence="2 4" key="1">
    <citation type="submission" date="2016-10" db="EMBL/GenBank/DDBJ databases">
        <authorList>
            <person name="de Groot N.N."/>
        </authorList>
    </citation>
    <scope>NUCLEOTIDE SEQUENCE [LARGE SCALE GENOMIC DNA]</scope>
    <source>
        <strain evidence="2 4">CGMCC 1.8712</strain>
    </source>
</reference>
<feature type="region of interest" description="Disordered" evidence="1">
    <location>
        <begin position="139"/>
        <end position="165"/>
    </location>
</feature>
<name>A0A1H3ZWB7_9EURY</name>
<keyword evidence="4" id="KW-1185">Reference proteome</keyword>
<dbReference type="GeneID" id="71860937"/>
<evidence type="ECO:0000313" key="2">
    <source>
        <dbReference type="EMBL" id="SEA27584.1"/>
    </source>
</evidence>
<evidence type="ECO:0000313" key="4">
    <source>
        <dbReference type="Proteomes" id="UP000236755"/>
    </source>
</evidence>
<gene>
    <name evidence="2" type="ORF">SAMN04488065_2487</name>
    <name evidence="3" type="ORF">SAMN04488065_2581</name>
</gene>
<sequence>MTDYKRAKIQFLEWLQGQGEHRGYSPEVNYDAKVILERPRLLARSRASVEQRRYLNFKVNDEIEYKNDEFEKVYSIILDLHDGSNWDAELDTFYPLPLRLINNLANKDINEDHPVTIDLSHPGVERQKNRLQTLFPIEEEEDQEPPAERITDNRTKELNDIAKNL</sequence>
<dbReference type="EMBL" id="FNQT01000004">
    <property type="protein sequence ID" value="SEA27584.1"/>
    <property type="molecule type" value="Genomic_DNA"/>
</dbReference>
<feature type="compositionally biased region" description="Basic and acidic residues" evidence="1">
    <location>
        <begin position="146"/>
        <end position="165"/>
    </location>
</feature>